<evidence type="ECO:0000313" key="3">
    <source>
        <dbReference type="Proteomes" id="UP001431181"/>
    </source>
</evidence>
<dbReference type="Pfam" id="PF13487">
    <property type="entry name" value="HD_5"/>
    <property type="match status" value="1"/>
</dbReference>
<name>A0ABT3KG50_9GAMM</name>
<dbReference type="Proteomes" id="UP001431181">
    <property type="component" value="Unassembled WGS sequence"/>
</dbReference>
<feature type="compositionally biased region" description="Polar residues" evidence="1">
    <location>
        <begin position="254"/>
        <end position="267"/>
    </location>
</feature>
<feature type="compositionally biased region" description="Basic and acidic residues" evidence="1">
    <location>
        <begin position="237"/>
        <end position="251"/>
    </location>
</feature>
<reference evidence="2" key="1">
    <citation type="submission" date="2022-11" db="EMBL/GenBank/DDBJ databases">
        <title>Marinomonas sp. nov., isolated from marine algae.</title>
        <authorList>
            <person name="Choi D.G."/>
            <person name="Kim J.M."/>
            <person name="Lee J.K."/>
            <person name="Baek J.H."/>
            <person name="Jeon C.O."/>
        </authorList>
    </citation>
    <scope>NUCLEOTIDE SEQUENCE</scope>
    <source>
        <strain evidence="2">KJ51-3</strain>
    </source>
</reference>
<sequence>MPEHIMDKDSKLECLYNRIHEIRTRFEVLWRDAEIAYLHAVHMEKQNPEAALKVWQERQTALQEQFAFIAKANLGSEFMSEADQQKVRDIGTQTWTRHFSDRLGLSPAEETMRTTQTQTVDLNHEERAQQGITENLLSDKPEHIIPRFKEMTFDPLLGIKMAVPEHQYNQGEIYNLTIPKGTLTKEDRFKINEHIISTITMLESLPFPPEAQSSPSLRFHSPRKNGRPRLPTQTQRRTTEYSRQSTDDRRCIRSTHSVRSPLQNRQPHQCYHRYHVQNVPRRSP</sequence>
<evidence type="ECO:0000313" key="2">
    <source>
        <dbReference type="EMBL" id="MCW4629146.1"/>
    </source>
</evidence>
<accession>A0ABT3KG50</accession>
<gene>
    <name evidence="2" type="ORF">ONZ52_09285</name>
</gene>
<proteinExistence type="predicted"/>
<comment type="caution">
    <text evidence="2">The sequence shown here is derived from an EMBL/GenBank/DDBJ whole genome shotgun (WGS) entry which is preliminary data.</text>
</comment>
<feature type="region of interest" description="Disordered" evidence="1">
    <location>
        <begin position="206"/>
        <end position="268"/>
    </location>
</feature>
<dbReference type="EMBL" id="JAPEUL010000007">
    <property type="protein sequence ID" value="MCW4629146.1"/>
    <property type="molecule type" value="Genomic_DNA"/>
</dbReference>
<evidence type="ECO:0000256" key="1">
    <source>
        <dbReference type="SAM" id="MobiDB-lite"/>
    </source>
</evidence>
<keyword evidence="3" id="KW-1185">Reference proteome</keyword>
<protein>
    <submittedName>
        <fullName evidence="2">Uncharacterized protein</fullName>
    </submittedName>
</protein>
<organism evidence="2 3">
    <name type="scientific">Marinomonas rhodophyticola</name>
    <dbReference type="NCBI Taxonomy" id="2992803"/>
    <lineage>
        <taxon>Bacteria</taxon>
        <taxon>Pseudomonadati</taxon>
        <taxon>Pseudomonadota</taxon>
        <taxon>Gammaproteobacteria</taxon>
        <taxon>Oceanospirillales</taxon>
        <taxon>Oceanospirillaceae</taxon>
        <taxon>Marinomonas</taxon>
    </lineage>
</organism>